<dbReference type="RefSeq" id="WP_013630178.1">
    <property type="nucleotide sequence ID" value="NC_015174.1"/>
</dbReference>
<gene>
    <name evidence="3" type="ordered locus">Plabr_3882</name>
</gene>
<keyword evidence="1" id="KW-0472">Membrane</keyword>
<evidence type="ECO:0000313" key="4">
    <source>
        <dbReference type="Proteomes" id="UP000006860"/>
    </source>
</evidence>
<dbReference type="AlphaFoldDB" id="F0STJ2"/>
<feature type="chain" id="PRO_5003257314" description="Signal peptide-domain containing protein" evidence="2">
    <location>
        <begin position="20"/>
        <end position="320"/>
    </location>
</feature>
<keyword evidence="4" id="KW-1185">Reference proteome</keyword>
<feature type="transmembrane region" description="Helical" evidence="1">
    <location>
        <begin position="232"/>
        <end position="253"/>
    </location>
</feature>
<sequence length="320" mass="35782">MRCIAALALSLFLPVSAFAYSPKQPEHHKRYSPNGKYFIDFNPETDLHTVYATDSPDVPLWSIQCDTFWPYKQDESDGCLFVADDGSSIAGLTWVHREGKPPDYRTFDGVEFWGSDGSKTVYRQSRLRSGRIPVVDFPVRIVWLAIHGSNHRGGNLTRDDSKLHVTTFGMRSFTFSLQTGQITGWNLNANYFAYLGLVYAIPVCFFARWIARRQRGCTPSTAEQRNPARAVLVNNVGSLLVLLNSLGFAFGVYLDSFGGTLDQIGAQFCRLTYPIAFVLVPVTFAISIAGLASRPRRFDMLGPWLAILSVFVLVAILNPY</sequence>
<dbReference type="HOGENOM" id="CLU_868465_0_0_0"/>
<keyword evidence="2" id="KW-0732">Signal</keyword>
<reference evidence="4" key="1">
    <citation type="submission" date="2011-02" db="EMBL/GenBank/DDBJ databases">
        <title>The complete genome of Planctomyces brasiliensis DSM 5305.</title>
        <authorList>
            <person name="Lucas S."/>
            <person name="Copeland A."/>
            <person name="Lapidus A."/>
            <person name="Bruce D."/>
            <person name="Goodwin L."/>
            <person name="Pitluck S."/>
            <person name="Kyrpides N."/>
            <person name="Mavromatis K."/>
            <person name="Pagani I."/>
            <person name="Ivanova N."/>
            <person name="Ovchinnikova G."/>
            <person name="Lu M."/>
            <person name="Detter J.C."/>
            <person name="Han C."/>
            <person name="Land M."/>
            <person name="Hauser L."/>
            <person name="Markowitz V."/>
            <person name="Cheng J.-F."/>
            <person name="Hugenholtz P."/>
            <person name="Woyke T."/>
            <person name="Wu D."/>
            <person name="Tindall B."/>
            <person name="Pomrenke H.G."/>
            <person name="Brambilla E."/>
            <person name="Klenk H.-P."/>
            <person name="Eisen J.A."/>
        </authorList>
    </citation>
    <scope>NUCLEOTIDE SEQUENCE [LARGE SCALE GENOMIC DNA]</scope>
    <source>
        <strain evidence="4">ATCC 49424 / DSM 5305 / JCM 21570 / NBRC 103401 / IFAM 1448</strain>
    </source>
</reference>
<feature type="transmembrane region" description="Helical" evidence="1">
    <location>
        <begin position="273"/>
        <end position="293"/>
    </location>
</feature>
<protein>
    <recommendedName>
        <fullName evidence="5">Signal peptide-domain containing protein</fullName>
    </recommendedName>
</protein>
<evidence type="ECO:0000313" key="3">
    <source>
        <dbReference type="EMBL" id="ADY61461.1"/>
    </source>
</evidence>
<evidence type="ECO:0000256" key="2">
    <source>
        <dbReference type="SAM" id="SignalP"/>
    </source>
</evidence>
<accession>F0STJ2</accession>
<dbReference type="Proteomes" id="UP000006860">
    <property type="component" value="Chromosome"/>
</dbReference>
<evidence type="ECO:0000256" key="1">
    <source>
        <dbReference type="SAM" id="Phobius"/>
    </source>
</evidence>
<dbReference type="EMBL" id="CP002546">
    <property type="protein sequence ID" value="ADY61461.1"/>
    <property type="molecule type" value="Genomic_DNA"/>
</dbReference>
<name>F0STJ2_RUBBR</name>
<feature type="signal peptide" evidence="2">
    <location>
        <begin position="1"/>
        <end position="19"/>
    </location>
</feature>
<feature type="transmembrane region" description="Helical" evidence="1">
    <location>
        <begin position="191"/>
        <end position="211"/>
    </location>
</feature>
<proteinExistence type="predicted"/>
<dbReference type="KEGG" id="pbs:Plabr_3882"/>
<keyword evidence="1" id="KW-1133">Transmembrane helix</keyword>
<keyword evidence="1" id="KW-0812">Transmembrane</keyword>
<feature type="transmembrane region" description="Helical" evidence="1">
    <location>
        <begin position="300"/>
        <end position="317"/>
    </location>
</feature>
<evidence type="ECO:0008006" key="5">
    <source>
        <dbReference type="Google" id="ProtNLM"/>
    </source>
</evidence>
<organism evidence="3 4">
    <name type="scientific">Rubinisphaera brasiliensis (strain ATCC 49424 / DSM 5305 / JCM 21570 / IAM 15109 / NBRC 103401 / IFAM 1448)</name>
    <name type="common">Planctomyces brasiliensis</name>
    <dbReference type="NCBI Taxonomy" id="756272"/>
    <lineage>
        <taxon>Bacteria</taxon>
        <taxon>Pseudomonadati</taxon>
        <taxon>Planctomycetota</taxon>
        <taxon>Planctomycetia</taxon>
        <taxon>Planctomycetales</taxon>
        <taxon>Planctomycetaceae</taxon>
        <taxon>Rubinisphaera</taxon>
    </lineage>
</organism>